<dbReference type="AlphaFoldDB" id="A0A9X7YFF6"/>
<evidence type="ECO:0000313" key="6">
    <source>
        <dbReference type="Proteomes" id="UP000515377"/>
    </source>
</evidence>
<dbReference type="GO" id="GO:0003700">
    <property type="term" value="F:DNA-binding transcription factor activity"/>
    <property type="evidence" value="ECO:0007669"/>
    <property type="project" value="InterPro"/>
</dbReference>
<dbReference type="InterPro" id="IPR036390">
    <property type="entry name" value="WH_DNA-bd_sf"/>
</dbReference>
<gene>
    <name evidence="5" type="ORF">H3V42_14090</name>
</gene>
<evidence type="ECO:0000256" key="2">
    <source>
        <dbReference type="ARBA" id="ARBA00023125"/>
    </source>
</evidence>
<dbReference type="Proteomes" id="UP000515377">
    <property type="component" value="Chromosome"/>
</dbReference>
<dbReference type="PANTHER" id="PTHR43537:SF5">
    <property type="entry name" value="UXU OPERON TRANSCRIPTIONAL REGULATOR"/>
    <property type="match status" value="1"/>
</dbReference>
<keyword evidence="1" id="KW-0805">Transcription regulation</keyword>
<keyword evidence="2" id="KW-0238">DNA-binding</keyword>
<dbReference type="SMART" id="SM00345">
    <property type="entry name" value="HTH_GNTR"/>
    <property type="match status" value="1"/>
</dbReference>
<proteinExistence type="predicted"/>
<accession>A0A9X7YFF6</accession>
<dbReference type="SUPFAM" id="SSF46785">
    <property type="entry name" value="Winged helix' DNA-binding domain"/>
    <property type="match status" value="1"/>
</dbReference>
<evidence type="ECO:0000256" key="3">
    <source>
        <dbReference type="ARBA" id="ARBA00023163"/>
    </source>
</evidence>
<evidence type="ECO:0000313" key="5">
    <source>
        <dbReference type="EMBL" id="QNG48549.1"/>
    </source>
</evidence>
<name>A0A9X7YFF6_SPHYA</name>
<dbReference type="EMBL" id="CP060122">
    <property type="protein sequence ID" value="QNG48549.1"/>
    <property type="molecule type" value="Genomic_DNA"/>
</dbReference>
<reference evidence="5 6" key="1">
    <citation type="submission" date="2020-07" db="EMBL/GenBank/DDBJ databases">
        <title>Whole genome sequence of Sphingobium yanoikuyae A3.</title>
        <authorList>
            <person name="Han S.-S."/>
        </authorList>
    </citation>
    <scope>NUCLEOTIDE SEQUENCE [LARGE SCALE GENOMIC DNA]</scope>
    <source>
        <strain evidence="5 6">A3</strain>
    </source>
</reference>
<dbReference type="InterPro" id="IPR000524">
    <property type="entry name" value="Tscrpt_reg_HTH_GntR"/>
</dbReference>
<dbReference type="PANTHER" id="PTHR43537">
    <property type="entry name" value="TRANSCRIPTIONAL REGULATOR, GNTR FAMILY"/>
    <property type="match status" value="1"/>
</dbReference>
<sequence>MSPDALVADRVHREIKQRILAGKYASGTSLTVQSLADIFGTSISPVRDALNRLVGERLVEIQPAGGFMLPEITSARAYNLYSLHADLVRMVVKVMAGIDTLEPPPSYLSDQTADGPAVAAATSQFFALLAGFSPNREHLGAIVQTGERLALLRLHEGSIAKHGGELAGLWNVTRSGNRNATRIAMWHYHRRRLLRVEGISIATTRGLIEPKDSRNRRF</sequence>
<organism evidence="5 6">
    <name type="scientific">Sphingobium yanoikuyae</name>
    <name type="common">Sphingomonas yanoikuyae</name>
    <dbReference type="NCBI Taxonomy" id="13690"/>
    <lineage>
        <taxon>Bacteria</taxon>
        <taxon>Pseudomonadati</taxon>
        <taxon>Pseudomonadota</taxon>
        <taxon>Alphaproteobacteria</taxon>
        <taxon>Sphingomonadales</taxon>
        <taxon>Sphingomonadaceae</taxon>
        <taxon>Sphingobium</taxon>
    </lineage>
</organism>
<dbReference type="GO" id="GO:0003677">
    <property type="term" value="F:DNA binding"/>
    <property type="evidence" value="ECO:0007669"/>
    <property type="project" value="UniProtKB-KW"/>
</dbReference>
<dbReference type="InterPro" id="IPR036388">
    <property type="entry name" value="WH-like_DNA-bd_sf"/>
</dbReference>
<evidence type="ECO:0000256" key="1">
    <source>
        <dbReference type="ARBA" id="ARBA00023015"/>
    </source>
</evidence>
<evidence type="ECO:0000259" key="4">
    <source>
        <dbReference type="PROSITE" id="PS50949"/>
    </source>
</evidence>
<protein>
    <submittedName>
        <fullName evidence="5">GntR family transcriptional regulator</fullName>
    </submittedName>
</protein>
<dbReference type="Pfam" id="PF00392">
    <property type="entry name" value="GntR"/>
    <property type="match status" value="1"/>
</dbReference>
<keyword evidence="3" id="KW-0804">Transcription</keyword>
<feature type="domain" description="HTH gntR-type" evidence="4">
    <location>
        <begin position="5"/>
        <end position="72"/>
    </location>
</feature>
<dbReference type="Gene3D" id="1.10.10.10">
    <property type="entry name" value="Winged helix-like DNA-binding domain superfamily/Winged helix DNA-binding domain"/>
    <property type="match status" value="1"/>
</dbReference>
<dbReference type="PROSITE" id="PS50949">
    <property type="entry name" value="HTH_GNTR"/>
    <property type="match status" value="1"/>
</dbReference>